<dbReference type="InterPro" id="IPR002344">
    <property type="entry name" value="Lupus_La"/>
</dbReference>
<evidence type="ECO:0008006" key="12">
    <source>
        <dbReference type="Google" id="ProtNLM"/>
    </source>
</evidence>
<protein>
    <recommendedName>
        <fullName evidence="12">HTH La-type RNA-binding domain-containing protein</fullName>
    </recommendedName>
</protein>
<keyword evidence="4" id="KW-0804">Transcription</keyword>
<dbReference type="Pfam" id="PF05383">
    <property type="entry name" value="La"/>
    <property type="match status" value="1"/>
</dbReference>
<evidence type="ECO:0000256" key="2">
    <source>
        <dbReference type="ARBA" id="ARBA00022884"/>
    </source>
</evidence>
<dbReference type="InterPro" id="IPR036388">
    <property type="entry name" value="WH-like_DNA-bd_sf"/>
</dbReference>
<accession>A0A5D2RKA3</accession>
<evidence type="ECO:0000256" key="3">
    <source>
        <dbReference type="ARBA" id="ARBA00023015"/>
    </source>
</evidence>
<dbReference type="InterPro" id="IPR036390">
    <property type="entry name" value="WH_DNA-bd_sf"/>
</dbReference>
<dbReference type="InterPro" id="IPR000504">
    <property type="entry name" value="RRM_dom"/>
</dbReference>
<name>A0A5D2RKA3_GOSTO</name>
<reference evidence="10 11" key="1">
    <citation type="submission" date="2019-07" db="EMBL/GenBank/DDBJ databases">
        <title>WGS assembly of Gossypium tomentosum.</title>
        <authorList>
            <person name="Chen Z.J."/>
            <person name="Sreedasyam A."/>
            <person name="Ando A."/>
            <person name="Song Q."/>
            <person name="De L."/>
            <person name="Hulse-Kemp A."/>
            <person name="Ding M."/>
            <person name="Ye W."/>
            <person name="Kirkbride R."/>
            <person name="Jenkins J."/>
            <person name="Plott C."/>
            <person name="Lovell J."/>
            <person name="Lin Y.-M."/>
            <person name="Vaughn R."/>
            <person name="Liu B."/>
            <person name="Li W."/>
            <person name="Simpson S."/>
            <person name="Scheffler B."/>
            <person name="Saski C."/>
            <person name="Grover C."/>
            <person name="Hu G."/>
            <person name="Conover J."/>
            <person name="Carlson J."/>
            <person name="Shu S."/>
            <person name="Boston L."/>
            <person name="Williams M."/>
            <person name="Peterson D."/>
            <person name="Mcgee K."/>
            <person name="Jones D."/>
            <person name="Wendel J."/>
            <person name="Stelly D."/>
            <person name="Grimwood J."/>
            <person name="Schmutz J."/>
        </authorList>
    </citation>
    <scope>NUCLEOTIDE SEQUENCE [LARGE SCALE GENOMIC DNA]</scope>
    <source>
        <strain evidence="10">7179.01</strain>
    </source>
</reference>
<dbReference type="GO" id="GO:0005634">
    <property type="term" value="C:nucleus"/>
    <property type="evidence" value="ECO:0007669"/>
    <property type="project" value="UniProtKB-SubCell"/>
</dbReference>
<evidence type="ECO:0000259" key="9">
    <source>
        <dbReference type="PROSITE" id="PS50961"/>
    </source>
</evidence>
<dbReference type="PROSITE" id="PS50102">
    <property type="entry name" value="RRM"/>
    <property type="match status" value="1"/>
</dbReference>
<feature type="compositionally biased region" description="Basic and acidic residues" evidence="7">
    <location>
        <begin position="307"/>
        <end position="325"/>
    </location>
</feature>
<dbReference type="InterPro" id="IPR006630">
    <property type="entry name" value="La_HTH"/>
</dbReference>
<dbReference type="PANTHER" id="PTHR22792">
    <property type="entry name" value="LUPUS LA PROTEIN-RELATED"/>
    <property type="match status" value="1"/>
</dbReference>
<evidence type="ECO:0000313" key="10">
    <source>
        <dbReference type="EMBL" id="TYI41261.1"/>
    </source>
</evidence>
<keyword evidence="3" id="KW-0805">Transcription regulation</keyword>
<dbReference type="SUPFAM" id="SSF46785">
    <property type="entry name" value="Winged helix' DNA-binding domain"/>
    <property type="match status" value="1"/>
</dbReference>
<evidence type="ECO:0000256" key="1">
    <source>
        <dbReference type="ARBA" id="ARBA00004123"/>
    </source>
</evidence>
<evidence type="ECO:0000313" key="11">
    <source>
        <dbReference type="Proteomes" id="UP000322667"/>
    </source>
</evidence>
<dbReference type="InterPro" id="IPR012677">
    <property type="entry name" value="Nucleotide-bd_a/b_plait_sf"/>
</dbReference>
<keyword evidence="5" id="KW-0539">Nucleus</keyword>
<evidence type="ECO:0000256" key="5">
    <source>
        <dbReference type="ARBA" id="ARBA00023242"/>
    </source>
</evidence>
<comment type="subcellular location">
    <subcellularLocation>
        <location evidence="1">Nucleus</location>
    </subcellularLocation>
</comment>
<keyword evidence="11" id="KW-1185">Reference proteome</keyword>
<feature type="region of interest" description="Disordered" evidence="7">
    <location>
        <begin position="300"/>
        <end position="382"/>
    </location>
</feature>
<dbReference type="Gene3D" id="1.10.10.10">
    <property type="entry name" value="Winged helix-like DNA-binding domain superfamily/Winged helix DNA-binding domain"/>
    <property type="match status" value="1"/>
</dbReference>
<dbReference type="InterPro" id="IPR045180">
    <property type="entry name" value="La_dom_prot"/>
</dbReference>
<dbReference type="GO" id="GO:0003723">
    <property type="term" value="F:RNA binding"/>
    <property type="evidence" value="ECO:0007669"/>
    <property type="project" value="UniProtKB-UniRule"/>
</dbReference>
<keyword evidence="2 6" id="KW-0694">RNA-binding</keyword>
<sequence length="382" mass="43383">MDNNGGSSNGVRFKFNAYAPEFVSRSHTQMLPVSTYYYPFFHYLNGGDDGGGGGGFDWFFVGKQEPISTNSIPNHNLSNPNFYSKMLMNNDVTLKFQKQVEHQFSDMSLLANESLSRQISKDPEGYVPISFISSTKKINSLISNKLLLAKVLRSSSKLVVSDDGKKVKRKHPFTKKDKEEVQSRTVVVENLPEGHSHPNLDKIFNVVGSVKNIQICRPQESNSPRSKTDFSTSNKLYTLMELELREIAKKAIDKLNDERNWRKGLRARLLLRFSPKPILKTRKSEFDAILNEKDFEHSFQSNNVESTENKTEDNGVGSKKGDGRGRGKGRGRVQNHNRRGQLPTSPQPINPTTQCEASMKQTFKVREYQMEPRVSPWDEASR</sequence>
<dbReference type="PANTHER" id="PTHR22792:SF62">
    <property type="entry name" value="LA-RELATED PROTEIN 7"/>
    <property type="match status" value="1"/>
</dbReference>
<feature type="domain" description="HTH La-type RNA-binding" evidence="9">
    <location>
        <begin position="86"/>
        <end position="177"/>
    </location>
</feature>
<evidence type="ECO:0000259" key="8">
    <source>
        <dbReference type="PROSITE" id="PS50102"/>
    </source>
</evidence>
<feature type="compositionally biased region" description="Polar residues" evidence="7">
    <location>
        <begin position="350"/>
        <end position="361"/>
    </location>
</feature>
<proteinExistence type="predicted"/>
<gene>
    <name evidence="10" type="ORF">ES332_A01G007500v1</name>
</gene>
<dbReference type="PRINTS" id="PR00302">
    <property type="entry name" value="LUPUSLA"/>
</dbReference>
<feature type="domain" description="RRM" evidence="8">
    <location>
        <begin position="184"/>
        <end position="276"/>
    </location>
</feature>
<evidence type="ECO:0000256" key="4">
    <source>
        <dbReference type="ARBA" id="ARBA00023163"/>
    </source>
</evidence>
<evidence type="ECO:0000256" key="6">
    <source>
        <dbReference type="PROSITE-ProRule" id="PRU00332"/>
    </source>
</evidence>
<feature type="compositionally biased region" description="Basic residues" evidence="7">
    <location>
        <begin position="326"/>
        <end position="339"/>
    </location>
</feature>
<dbReference type="GO" id="GO:1990904">
    <property type="term" value="C:ribonucleoprotein complex"/>
    <property type="evidence" value="ECO:0007669"/>
    <property type="project" value="InterPro"/>
</dbReference>
<dbReference type="Gene3D" id="3.30.70.330">
    <property type="match status" value="1"/>
</dbReference>
<dbReference type="Proteomes" id="UP000322667">
    <property type="component" value="Chromosome A01"/>
</dbReference>
<dbReference type="InterPro" id="IPR035979">
    <property type="entry name" value="RBD_domain_sf"/>
</dbReference>
<dbReference type="SUPFAM" id="SSF54928">
    <property type="entry name" value="RNA-binding domain, RBD"/>
    <property type="match status" value="1"/>
</dbReference>
<dbReference type="AlphaFoldDB" id="A0A5D2RKA3"/>
<organism evidence="10 11">
    <name type="scientific">Gossypium tomentosum</name>
    <name type="common">Hawaiian cotton</name>
    <name type="synonym">Gossypium sandvicense</name>
    <dbReference type="NCBI Taxonomy" id="34277"/>
    <lineage>
        <taxon>Eukaryota</taxon>
        <taxon>Viridiplantae</taxon>
        <taxon>Streptophyta</taxon>
        <taxon>Embryophyta</taxon>
        <taxon>Tracheophyta</taxon>
        <taxon>Spermatophyta</taxon>
        <taxon>Magnoliopsida</taxon>
        <taxon>eudicotyledons</taxon>
        <taxon>Gunneridae</taxon>
        <taxon>Pentapetalae</taxon>
        <taxon>rosids</taxon>
        <taxon>malvids</taxon>
        <taxon>Malvales</taxon>
        <taxon>Malvaceae</taxon>
        <taxon>Malvoideae</taxon>
        <taxon>Gossypium</taxon>
    </lineage>
</organism>
<dbReference type="PROSITE" id="PS50961">
    <property type="entry name" value="HTH_LA"/>
    <property type="match status" value="1"/>
</dbReference>
<evidence type="ECO:0000256" key="7">
    <source>
        <dbReference type="SAM" id="MobiDB-lite"/>
    </source>
</evidence>
<dbReference type="EMBL" id="CM017610">
    <property type="protein sequence ID" value="TYI41261.1"/>
    <property type="molecule type" value="Genomic_DNA"/>
</dbReference>
<dbReference type="SMART" id="SM00715">
    <property type="entry name" value="LA"/>
    <property type="match status" value="1"/>
</dbReference>
<dbReference type="GO" id="GO:0006396">
    <property type="term" value="P:RNA processing"/>
    <property type="evidence" value="ECO:0007669"/>
    <property type="project" value="InterPro"/>
</dbReference>